<sequence length="329" mass="37259">MSQHNLSFINSSSTTIAINLPELVEFIRHHLDQSDLYACVRVNRAWNDAFIPCYVWASHPAFDVHWDVILEAAALSSSGCKGLVSLDVDAVWHNHRTLSTVLAGPTGSHDVDVFVEGFDVFDEVHPPVTWSTRKWEEFMDIYEYKERARHQRDIEQLFSLIRQNPGLVRITFPGTIKDLPTGLLTETLGGLRNLKELDLEWVALDVEVALEAVPGLEKLRGYALTGFTSLQRSYGALRVLSYQRDIEFLSLLVMLKHLPGLEELWLWKIVSNTPSSSYRIVNAAVSATELFPQVRVLRLDGPLTIQDDALIALLVRLFLGLVRFWIPVV</sequence>
<dbReference type="Proteomes" id="UP000723463">
    <property type="component" value="Unassembled WGS sequence"/>
</dbReference>
<dbReference type="EMBL" id="JAAAXW010000199">
    <property type="protein sequence ID" value="KAF9540489.1"/>
    <property type="molecule type" value="Genomic_DNA"/>
</dbReference>
<accession>A0A9P6F1Y3</accession>
<dbReference type="Gene3D" id="3.80.10.10">
    <property type="entry name" value="Ribonuclease Inhibitor"/>
    <property type="match status" value="1"/>
</dbReference>
<dbReference type="SUPFAM" id="SSF52047">
    <property type="entry name" value="RNI-like"/>
    <property type="match status" value="1"/>
</dbReference>
<dbReference type="AlphaFoldDB" id="A0A9P6F1Y3"/>
<reference evidence="1" key="1">
    <citation type="journal article" date="2020" name="Fungal Divers.">
        <title>Resolving the Mortierellaceae phylogeny through synthesis of multi-gene phylogenetics and phylogenomics.</title>
        <authorList>
            <person name="Vandepol N."/>
            <person name="Liber J."/>
            <person name="Desiro A."/>
            <person name="Na H."/>
            <person name="Kennedy M."/>
            <person name="Barry K."/>
            <person name="Grigoriev I.V."/>
            <person name="Miller A.N."/>
            <person name="O'Donnell K."/>
            <person name="Stajich J.E."/>
            <person name="Bonito G."/>
        </authorList>
    </citation>
    <scope>NUCLEOTIDE SEQUENCE</scope>
    <source>
        <strain evidence="1">NRRL 2591</strain>
    </source>
</reference>
<dbReference type="InterPro" id="IPR032675">
    <property type="entry name" value="LRR_dom_sf"/>
</dbReference>
<evidence type="ECO:0008006" key="3">
    <source>
        <dbReference type="Google" id="ProtNLM"/>
    </source>
</evidence>
<proteinExistence type="predicted"/>
<gene>
    <name evidence="1" type="ORF">EC957_004062</name>
</gene>
<evidence type="ECO:0000313" key="1">
    <source>
        <dbReference type="EMBL" id="KAF9540489.1"/>
    </source>
</evidence>
<organism evidence="1 2">
    <name type="scientific">Mortierella hygrophila</name>
    <dbReference type="NCBI Taxonomy" id="979708"/>
    <lineage>
        <taxon>Eukaryota</taxon>
        <taxon>Fungi</taxon>
        <taxon>Fungi incertae sedis</taxon>
        <taxon>Mucoromycota</taxon>
        <taxon>Mortierellomycotina</taxon>
        <taxon>Mortierellomycetes</taxon>
        <taxon>Mortierellales</taxon>
        <taxon>Mortierellaceae</taxon>
        <taxon>Mortierella</taxon>
    </lineage>
</organism>
<protein>
    <recommendedName>
        <fullName evidence="3">F-box domain-containing protein</fullName>
    </recommendedName>
</protein>
<evidence type="ECO:0000313" key="2">
    <source>
        <dbReference type="Proteomes" id="UP000723463"/>
    </source>
</evidence>
<name>A0A9P6F1Y3_9FUNG</name>
<comment type="caution">
    <text evidence="1">The sequence shown here is derived from an EMBL/GenBank/DDBJ whole genome shotgun (WGS) entry which is preliminary data.</text>
</comment>
<keyword evidence="2" id="KW-1185">Reference proteome</keyword>